<evidence type="ECO:0000313" key="14">
    <source>
        <dbReference type="EMBL" id="MBB3329726.1"/>
    </source>
</evidence>
<accession>A0A7W5K0V2</accession>
<dbReference type="InterPro" id="IPR033480">
    <property type="entry name" value="sCache_2"/>
</dbReference>
<comment type="similarity">
    <text evidence="8">Belongs to the methyl-accepting chemotaxis (MCP) protein family.</text>
</comment>
<dbReference type="RefSeq" id="WP_183329807.1">
    <property type="nucleotide sequence ID" value="NZ_JACHZF010000003.1"/>
</dbReference>
<comment type="subcellular location">
    <subcellularLocation>
        <location evidence="1">Cell membrane</location>
        <topology evidence="1">Multi-pass membrane protein</topology>
    </subcellularLocation>
</comment>
<dbReference type="PROSITE" id="PS50111">
    <property type="entry name" value="CHEMOTAXIS_TRANSDUC_2"/>
    <property type="match status" value="1"/>
</dbReference>
<dbReference type="GO" id="GO:0004888">
    <property type="term" value="F:transmembrane signaling receptor activity"/>
    <property type="evidence" value="ECO:0007669"/>
    <property type="project" value="InterPro"/>
</dbReference>
<keyword evidence="15" id="KW-1185">Reference proteome</keyword>
<feature type="domain" description="Methyl-accepting transducer" evidence="12">
    <location>
        <begin position="268"/>
        <end position="497"/>
    </location>
</feature>
<keyword evidence="5 11" id="KW-1133">Transmembrane helix</keyword>
<dbReference type="EMBL" id="JACHZF010000003">
    <property type="protein sequence ID" value="MBB3329726.1"/>
    <property type="molecule type" value="Genomic_DNA"/>
</dbReference>
<evidence type="ECO:0000256" key="8">
    <source>
        <dbReference type="ARBA" id="ARBA00029447"/>
    </source>
</evidence>
<sequence length="545" mass="58791">MQGLSTTKKLWGLLGVIWLAMLLLVGWGAWENRQTMLAERKAALGDSIDMAMNAIAGQAERMADGELDEAEARSVAAAMVRDMTYDQGRGYIYIFNEAYELLAHPRLPVGTFVGDFQNEEGRYLFREFVESVHQDDGFVDYLWAHEEQGGLAEKSSFHGYYAPWGWVVGTGVYIDDIDAAFLESLIGNLLSLLAVGLPLTLLMGLVIRDISRRLGGDPRYAAEVVRHIADGDLTRDVRLGRAEGESLLHDIDRMRATLAATIGDIHRSADELGEAVDELSAGNDELATRTEQQAASLAETASSMEQLTATVKQNAEHSDQARELAGSSASSAERGREAMSGVEASMAAINESATQMITIVDTIDAIAFQTNILALNASVEAARAGEHGRGFAVVAEEVRKLASRSADAAREIKGLIETSGGQVEEGSRRVEEAGEIIAGIAREITQLSTLVGDISAASREQSHGIEQVNDAVSQMDRMTQQNAGLVEEHTLASQRLATQSHRLRDHVLRFRTGGEAARPAASASAEPESHAVLPAPQRQPALAES</sequence>
<reference evidence="14 15" key="1">
    <citation type="submission" date="2020-08" db="EMBL/GenBank/DDBJ databases">
        <title>Genomic Encyclopedia of Archaeal and Bacterial Type Strains, Phase II (KMG-II): from individual species to whole genera.</title>
        <authorList>
            <person name="Goeker M."/>
        </authorList>
    </citation>
    <scope>NUCLEOTIDE SEQUENCE [LARGE SCALE GENOMIC DNA]</scope>
    <source>
        <strain evidence="14 15">5AG</strain>
    </source>
</reference>
<evidence type="ECO:0000256" key="7">
    <source>
        <dbReference type="ARBA" id="ARBA00023224"/>
    </source>
</evidence>
<evidence type="ECO:0000259" key="13">
    <source>
        <dbReference type="PROSITE" id="PS50885"/>
    </source>
</evidence>
<keyword evidence="7 9" id="KW-0807">Transducer</keyword>
<evidence type="ECO:0000313" key="15">
    <source>
        <dbReference type="Proteomes" id="UP000553442"/>
    </source>
</evidence>
<protein>
    <submittedName>
        <fullName evidence="14">Methyl-accepting chemotaxis protein</fullName>
    </submittedName>
</protein>
<dbReference type="GO" id="GO:0006935">
    <property type="term" value="P:chemotaxis"/>
    <property type="evidence" value="ECO:0007669"/>
    <property type="project" value="InterPro"/>
</dbReference>
<evidence type="ECO:0000256" key="4">
    <source>
        <dbReference type="ARBA" id="ARBA00022692"/>
    </source>
</evidence>
<feature type="transmembrane region" description="Helical" evidence="11">
    <location>
        <begin position="185"/>
        <end position="207"/>
    </location>
</feature>
<keyword evidence="2" id="KW-1003">Cell membrane</keyword>
<dbReference type="Pfam" id="PF17200">
    <property type="entry name" value="sCache_2"/>
    <property type="match status" value="1"/>
</dbReference>
<dbReference type="InterPro" id="IPR003660">
    <property type="entry name" value="HAMP_dom"/>
</dbReference>
<name>A0A7W5K0V2_9GAMM</name>
<evidence type="ECO:0000256" key="9">
    <source>
        <dbReference type="PROSITE-ProRule" id="PRU00284"/>
    </source>
</evidence>
<dbReference type="InterPro" id="IPR004090">
    <property type="entry name" value="Chemotax_Me-accpt_rcpt"/>
</dbReference>
<keyword evidence="3" id="KW-0488">Methylation</keyword>
<dbReference type="SUPFAM" id="SSF58104">
    <property type="entry name" value="Methyl-accepting chemotaxis protein (MCP) signaling domain"/>
    <property type="match status" value="1"/>
</dbReference>
<organism evidence="14 15">
    <name type="scientific">Halomonas campaniensis</name>
    <dbReference type="NCBI Taxonomy" id="213554"/>
    <lineage>
        <taxon>Bacteria</taxon>
        <taxon>Pseudomonadati</taxon>
        <taxon>Pseudomonadota</taxon>
        <taxon>Gammaproteobacteria</taxon>
        <taxon>Oceanospirillales</taxon>
        <taxon>Halomonadaceae</taxon>
        <taxon>Halomonas</taxon>
    </lineage>
</organism>
<dbReference type="InterPro" id="IPR051310">
    <property type="entry name" value="MCP_chemotaxis"/>
</dbReference>
<feature type="domain" description="HAMP" evidence="13">
    <location>
        <begin position="222"/>
        <end position="263"/>
    </location>
</feature>
<dbReference type="PANTHER" id="PTHR43531">
    <property type="entry name" value="PROTEIN ICFG"/>
    <property type="match status" value="1"/>
</dbReference>
<dbReference type="Proteomes" id="UP000553442">
    <property type="component" value="Unassembled WGS sequence"/>
</dbReference>
<evidence type="ECO:0000256" key="10">
    <source>
        <dbReference type="SAM" id="MobiDB-lite"/>
    </source>
</evidence>
<evidence type="ECO:0000256" key="11">
    <source>
        <dbReference type="SAM" id="Phobius"/>
    </source>
</evidence>
<feature type="region of interest" description="Disordered" evidence="10">
    <location>
        <begin position="512"/>
        <end position="545"/>
    </location>
</feature>
<dbReference type="CDD" id="cd11386">
    <property type="entry name" value="MCP_signal"/>
    <property type="match status" value="1"/>
</dbReference>
<dbReference type="PRINTS" id="PR00260">
    <property type="entry name" value="CHEMTRNSDUCR"/>
</dbReference>
<dbReference type="PROSITE" id="PS50885">
    <property type="entry name" value="HAMP"/>
    <property type="match status" value="1"/>
</dbReference>
<feature type="compositionally biased region" description="Low complexity" evidence="10">
    <location>
        <begin position="515"/>
        <end position="526"/>
    </location>
</feature>
<dbReference type="GO" id="GO:0005886">
    <property type="term" value="C:plasma membrane"/>
    <property type="evidence" value="ECO:0007669"/>
    <property type="project" value="UniProtKB-SubCell"/>
</dbReference>
<feature type="region of interest" description="Disordered" evidence="10">
    <location>
        <begin position="313"/>
        <end position="339"/>
    </location>
</feature>
<evidence type="ECO:0000256" key="5">
    <source>
        <dbReference type="ARBA" id="ARBA00022989"/>
    </source>
</evidence>
<feature type="compositionally biased region" description="Low complexity" evidence="10">
    <location>
        <begin position="323"/>
        <end position="332"/>
    </location>
</feature>
<keyword evidence="4 11" id="KW-0812">Transmembrane</keyword>
<comment type="caution">
    <text evidence="14">The sequence shown here is derived from an EMBL/GenBank/DDBJ whole genome shotgun (WGS) entry which is preliminary data.</text>
</comment>
<keyword evidence="6 11" id="KW-0472">Membrane</keyword>
<dbReference type="GO" id="GO:0007165">
    <property type="term" value="P:signal transduction"/>
    <property type="evidence" value="ECO:0007669"/>
    <property type="project" value="UniProtKB-KW"/>
</dbReference>
<dbReference type="PANTHER" id="PTHR43531:SF14">
    <property type="entry name" value="METHYL-ACCEPTING CHEMOTAXIS PROTEIN I-RELATED"/>
    <property type="match status" value="1"/>
</dbReference>
<evidence type="ECO:0000256" key="1">
    <source>
        <dbReference type="ARBA" id="ARBA00004651"/>
    </source>
</evidence>
<dbReference type="AlphaFoldDB" id="A0A7W5K0V2"/>
<dbReference type="FunFam" id="1.10.287.950:FF:000001">
    <property type="entry name" value="Methyl-accepting chemotaxis sensory transducer"/>
    <property type="match status" value="1"/>
</dbReference>
<dbReference type="Gene3D" id="1.10.287.950">
    <property type="entry name" value="Methyl-accepting chemotaxis protein"/>
    <property type="match status" value="1"/>
</dbReference>
<evidence type="ECO:0000256" key="3">
    <source>
        <dbReference type="ARBA" id="ARBA00022481"/>
    </source>
</evidence>
<gene>
    <name evidence="14" type="ORF">BDK63_000566</name>
</gene>
<evidence type="ECO:0000259" key="12">
    <source>
        <dbReference type="PROSITE" id="PS50111"/>
    </source>
</evidence>
<proteinExistence type="inferred from homology"/>
<evidence type="ECO:0000256" key="6">
    <source>
        <dbReference type="ARBA" id="ARBA00023136"/>
    </source>
</evidence>
<dbReference type="Gene3D" id="3.30.450.20">
    <property type="entry name" value="PAS domain"/>
    <property type="match status" value="1"/>
</dbReference>
<dbReference type="SMART" id="SM00283">
    <property type="entry name" value="MA"/>
    <property type="match status" value="1"/>
</dbReference>
<feature type="transmembrane region" description="Helical" evidence="11">
    <location>
        <begin position="12"/>
        <end position="30"/>
    </location>
</feature>
<dbReference type="InterPro" id="IPR004089">
    <property type="entry name" value="MCPsignal_dom"/>
</dbReference>
<dbReference type="Pfam" id="PF00015">
    <property type="entry name" value="MCPsignal"/>
    <property type="match status" value="1"/>
</dbReference>
<dbReference type="SMART" id="SM01049">
    <property type="entry name" value="Cache_2"/>
    <property type="match status" value="1"/>
</dbReference>
<evidence type="ECO:0000256" key="2">
    <source>
        <dbReference type="ARBA" id="ARBA00022475"/>
    </source>
</evidence>